<evidence type="ECO:0000256" key="1">
    <source>
        <dbReference type="SAM" id="Coils"/>
    </source>
</evidence>
<evidence type="ECO:0000259" key="3">
    <source>
        <dbReference type="PROSITE" id="PS50887"/>
    </source>
</evidence>
<feature type="transmembrane region" description="Helical" evidence="2">
    <location>
        <begin position="68"/>
        <end position="91"/>
    </location>
</feature>
<dbReference type="GO" id="GO:0052621">
    <property type="term" value="F:diguanylate cyclase activity"/>
    <property type="evidence" value="ECO:0007669"/>
    <property type="project" value="TreeGrafter"/>
</dbReference>
<feature type="transmembrane region" description="Helical" evidence="2">
    <location>
        <begin position="220"/>
        <end position="238"/>
    </location>
</feature>
<accession>A0A4Y6UYN2</accession>
<dbReference type="GO" id="GO:0005886">
    <property type="term" value="C:plasma membrane"/>
    <property type="evidence" value="ECO:0007669"/>
    <property type="project" value="TreeGrafter"/>
</dbReference>
<dbReference type="KEGG" id="saca:FFV09_13160"/>
<dbReference type="EMBL" id="CP041217">
    <property type="protein sequence ID" value="QDH21710.1"/>
    <property type="molecule type" value="Genomic_DNA"/>
</dbReference>
<keyword evidence="2" id="KW-0812">Transmembrane</keyword>
<protein>
    <submittedName>
        <fullName evidence="4">GGDEF domain-containing protein</fullName>
    </submittedName>
</protein>
<keyword evidence="2" id="KW-1133">Transmembrane helix</keyword>
<dbReference type="Pfam" id="PF00990">
    <property type="entry name" value="GGDEF"/>
    <property type="match status" value="1"/>
</dbReference>
<dbReference type="AlphaFoldDB" id="A0A4Y6UYN2"/>
<evidence type="ECO:0000313" key="5">
    <source>
        <dbReference type="Proteomes" id="UP000316968"/>
    </source>
</evidence>
<dbReference type="PANTHER" id="PTHR45138:SF9">
    <property type="entry name" value="DIGUANYLATE CYCLASE DGCM-RELATED"/>
    <property type="match status" value="1"/>
</dbReference>
<dbReference type="NCBIfam" id="TIGR00254">
    <property type="entry name" value="GGDEF"/>
    <property type="match status" value="1"/>
</dbReference>
<feature type="transmembrane region" description="Helical" evidence="2">
    <location>
        <begin position="175"/>
        <end position="200"/>
    </location>
</feature>
<dbReference type="InterPro" id="IPR033424">
    <property type="entry name" value="MASE4"/>
</dbReference>
<dbReference type="SMART" id="SM00267">
    <property type="entry name" value="GGDEF"/>
    <property type="match status" value="1"/>
</dbReference>
<dbReference type="GO" id="GO:0043709">
    <property type="term" value="P:cell adhesion involved in single-species biofilm formation"/>
    <property type="evidence" value="ECO:0007669"/>
    <property type="project" value="TreeGrafter"/>
</dbReference>
<dbReference type="PROSITE" id="PS50887">
    <property type="entry name" value="GGDEF"/>
    <property type="match status" value="1"/>
</dbReference>
<organism evidence="4 5">
    <name type="scientific">Saccharibacillus brassicae</name>
    <dbReference type="NCBI Taxonomy" id="2583377"/>
    <lineage>
        <taxon>Bacteria</taxon>
        <taxon>Bacillati</taxon>
        <taxon>Bacillota</taxon>
        <taxon>Bacilli</taxon>
        <taxon>Bacillales</taxon>
        <taxon>Paenibacillaceae</taxon>
        <taxon>Saccharibacillus</taxon>
    </lineage>
</organism>
<evidence type="ECO:0000313" key="4">
    <source>
        <dbReference type="EMBL" id="QDH21710.1"/>
    </source>
</evidence>
<dbReference type="OrthoDB" id="9759607at2"/>
<dbReference type="FunFam" id="3.30.70.270:FF:000001">
    <property type="entry name" value="Diguanylate cyclase domain protein"/>
    <property type="match status" value="1"/>
</dbReference>
<dbReference type="Pfam" id="PF17158">
    <property type="entry name" value="MASE4"/>
    <property type="match status" value="1"/>
</dbReference>
<feature type="transmembrane region" description="Helical" evidence="2">
    <location>
        <begin position="103"/>
        <end position="123"/>
    </location>
</feature>
<dbReference type="Proteomes" id="UP000316968">
    <property type="component" value="Chromosome"/>
</dbReference>
<keyword evidence="2" id="KW-0472">Membrane</keyword>
<name>A0A4Y6UYN2_SACBS</name>
<dbReference type="InterPro" id="IPR043128">
    <property type="entry name" value="Rev_trsase/Diguanyl_cyclase"/>
</dbReference>
<dbReference type="InterPro" id="IPR050469">
    <property type="entry name" value="Diguanylate_Cyclase"/>
</dbReference>
<dbReference type="InterPro" id="IPR000160">
    <property type="entry name" value="GGDEF_dom"/>
</dbReference>
<dbReference type="CDD" id="cd01949">
    <property type="entry name" value="GGDEF"/>
    <property type="match status" value="1"/>
</dbReference>
<feature type="transmembrane region" description="Helical" evidence="2">
    <location>
        <begin position="43"/>
        <end position="62"/>
    </location>
</feature>
<dbReference type="GO" id="GO:1902201">
    <property type="term" value="P:negative regulation of bacterial-type flagellum-dependent cell motility"/>
    <property type="evidence" value="ECO:0007669"/>
    <property type="project" value="TreeGrafter"/>
</dbReference>
<dbReference type="SUPFAM" id="SSF55073">
    <property type="entry name" value="Nucleotide cyclase"/>
    <property type="match status" value="1"/>
</dbReference>
<evidence type="ECO:0000256" key="2">
    <source>
        <dbReference type="SAM" id="Phobius"/>
    </source>
</evidence>
<gene>
    <name evidence="4" type="ORF">FFV09_13160</name>
</gene>
<feature type="domain" description="GGDEF" evidence="3">
    <location>
        <begin position="359"/>
        <end position="496"/>
    </location>
</feature>
<feature type="coiled-coil region" evidence="1">
    <location>
        <begin position="294"/>
        <end position="331"/>
    </location>
</feature>
<reference evidence="4 5" key="1">
    <citation type="submission" date="2019-06" db="EMBL/GenBank/DDBJ databases">
        <title>Saccharibacillus brassicae sp. nov., an endophytic bacterium isolated from Chinese cabbage seeds (Brassica pekinensis).</title>
        <authorList>
            <person name="Jiang L."/>
            <person name="Lee J."/>
            <person name="Kim S.W."/>
        </authorList>
    </citation>
    <scope>NUCLEOTIDE SEQUENCE [LARGE SCALE GENOMIC DNA]</scope>
    <source>
        <strain evidence="5">KCTC 43072 / ATSA2</strain>
    </source>
</reference>
<keyword evidence="5" id="KW-1185">Reference proteome</keyword>
<sequence length="504" mass="56229">MRQRPFFCAVHAYFGKGRLFLNILFYRDSQDQLFHISPRQRRVALALSLIMVSFTAAALFFAQVRLPVMASFFPVLSAWGIMGDILTAFILFNQFRVSRIVPLLLLACTFLLTGLLSLCYLLALTDMLPASGFLASGPQTASWLWGFWHTLFPIGILAFFWSLRAKLPVLPMRLLPRYLLAATGIVLTVALLLLVLATAGQGLLPVLVEGGSYRRLIDSGIGPVVWAFCALAFVFSIFPYKERGVLRVWLSVAVLAFLLGITLSLAAGERYTLGWYGSRVDSLIASTVVLLSIVSEVNKLFLRLTRQHEELEESKCALEEANEQLKELAGIDALTRIANRRKFDEVLRQELNAPQRQKEHLSLLMIDIDFFKAYNDNYGHLGGDMVLRTVAPKLESEALAHFGFTARYGGEEFAIILPGHSEQEAQQIAELMLESVRSLSIPHRYSAVSDQITISIGGCTLYPGENTSAHDLIGRADEALYQAKAEGRSRFVFARSGRPRRPFS</sequence>
<dbReference type="Gene3D" id="3.30.70.270">
    <property type="match status" value="1"/>
</dbReference>
<dbReference type="PANTHER" id="PTHR45138">
    <property type="entry name" value="REGULATORY COMPONENTS OF SENSORY TRANSDUCTION SYSTEM"/>
    <property type="match status" value="1"/>
</dbReference>
<keyword evidence="1" id="KW-0175">Coiled coil</keyword>
<proteinExistence type="predicted"/>
<feature type="transmembrane region" description="Helical" evidence="2">
    <location>
        <begin position="143"/>
        <end position="163"/>
    </location>
</feature>
<feature type="transmembrane region" description="Helical" evidence="2">
    <location>
        <begin position="245"/>
        <end position="267"/>
    </location>
</feature>
<dbReference type="InterPro" id="IPR029787">
    <property type="entry name" value="Nucleotide_cyclase"/>
</dbReference>